<evidence type="ECO:0000313" key="1">
    <source>
        <dbReference type="EMBL" id="CAG1837546.1"/>
    </source>
</evidence>
<gene>
    <name evidence="1" type="ORF">GSMUA_257230.1</name>
</gene>
<name>A0A8D6ZY54_MUSAM</name>
<dbReference type="SUPFAM" id="SSF53474">
    <property type="entry name" value="alpha/beta-Hydrolases"/>
    <property type="match status" value="1"/>
</dbReference>
<proteinExistence type="predicted"/>
<protein>
    <submittedName>
        <fullName evidence="1">(wild Malaysian banana) hypothetical protein</fullName>
    </submittedName>
</protein>
<dbReference type="EMBL" id="HG996470">
    <property type="protein sequence ID" value="CAG1837546.1"/>
    <property type="molecule type" value="Genomic_DNA"/>
</dbReference>
<dbReference type="InterPro" id="IPR029058">
    <property type="entry name" value="AB_hydrolase_fold"/>
</dbReference>
<dbReference type="PANTHER" id="PTHR34127:SF3">
    <property type="entry name" value="INITIATION FACTOR 4F SUBUNIT (DUF1350)"/>
    <property type="match status" value="1"/>
</dbReference>
<organism evidence="1">
    <name type="scientific">Musa acuminata subsp. malaccensis</name>
    <name type="common">Wild banana</name>
    <name type="synonym">Musa malaccensis</name>
    <dbReference type="NCBI Taxonomy" id="214687"/>
    <lineage>
        <taxon>Eukaryota</taxon>
        <taxon>Viridiplantae</taxon>
        <taxon>Streptophyta</taxon>
        <taxon>Embryophyta</taxon>
        <taxon>Tracheophyta</taxon>
        <taxon>Spermatophyta</taxon>
        <taxon>Magnoliopsida</taxon>
        <taxon>Liliopsida</taxon>
        <taxon>Zingiberales</taxon>
        <taxon>Musaceae</taxon>
        <taxon>Musa</taxon>
    </lineage>
</organism>
<sequence>MALVLPLRPLFGSKDVSVSAAFSSPSKPGYSRAQSKKGSGLVLVSSGTPSPTMVSNGYLAGRAVKSEARSYRRLGSCLVIPPPAGRKPRAVVKFLGGAFVGAVPEVTYSFLMEWLAKEGFLVVSVPYNVTFDHEKAAKEVYERFHCCMDSLFASGIPDTGITALDISSLPLYSVGHSNGALLQMLIGSYFDEKIAKANVIISFNNRPAAEAVPYFEQFGPMVSQVIPIIEESPVYSMARNASGDAWKYLLDTAGLLIQDYDQEAVVSLTKFIDQLPSVINQVTQGTSEFKPTPPENREFFKKSYSVPHTLLVKFSVDAIDETDLLEDILKPRVESIGGMVEKITLSGNHLTPCLQQDLKWQVGYQYTPADALAQALKSLSLNETRVLARTVTNWLKDLNHK</sequence>
<dbReference type="Gene3D" id="3.40.50.1820">
    <property type="entry name" value="alpha/beta hydrolase"/>
    <property type="match status" value="1"/>
</dbReference>
<accession>A0A8D6ZY54</accession>
<dbReference type="InterPro" id="IPR010765">
    <property type="entry name" value="DUF1350"/>
</dbReference>
<reference evidence="1" key="1">
    <citation type="submission" date="2021-03" db="EMBL/GenBank/DDBJ databases">
        <authorList>
            <consortium name="Genoscope - CEA"/>
            <person name="William W."/>
        </authorList>
    </citation>
    <scope>NUCLEOTIDE SEQUENCE</scope>
    <source>
        <strain evidence="1">Doubled-haploid Pahang</strain>
    </source>
</reference>
<dbReference type="AlphaFoldDB" id="A0A8D6ZY54"/>
<dbReference type="Pfam" id="PF07082">
    <property type="entry name" value="DUF1350"/>
    <property type="match status" value="2"/>
</dbReference>
<dbReference type="PANTHER" id="PTHR34127">
    <property type="entry name" value="OS04G0405600 PROTEIN"/>
    <property type="match status" value="1"/>
</dbReference>